<dbReference type="AlphaFoldDB" id="A0A251TQ53"/>
<dbReference type="EMBL" id="CM007899">
    <property type="protein sequence ID" value="OTG13024.1"/>
    <property type="molecule type" value="Genomic_DNA"/>
</dbReference>
<dbReference type="SUPFAM" id="SSF51197">
    <property type="entry name" value="Clavaminate synthase-like"/>
    <property type="match status" value="1"/>
</dbReference>
<reference evidence="2" key="1">
    <citation type="journal article" date="2017" name="Nature">
        <title>The sunflower genome provides insights into oil metabolism, flowering and Asterid evolution.</title>
        <authorList>
            <person name="Badouin H."/>
            <person name="Gouzy J."/>
            <person name="Grassa C.J."/>
            <person name="Murat F."/>
            <person name="Staton S.E."/>
            <person name="Cottret L."/>
            <person name="Lelandais-Briere C."/>
            <person name="Owens G.L."/>
            <person name="Carrere S."/>
            <person name="Mayjonade B."/>
            <person name="Legrand L."/>
            <person name="Gill N."/>
            <person name="Kane N.C."/>
            <person name="Bowers J.E."/>
            <person name="Hubner S."/>
            <person name="Bellec A."/>
            <person name="Berard A."/>
            <person name="Berges H."/>
            <person name="Blanchet N."/>
            <person name="Boniface M.C."/>
            <person name="Brunel D."/>
            <person name="Catrice O."/>
            <person name="Chaidir N."/>
            <person name="Claudel C."/>
            <person name="Donnadieu C."/>
            <person name="Faraut T."/>
            <person name="Fievet G."/>
            <person name="Helmstetter N."/>
            <person name="King M."/>
            <person name="Knapp S.J."/>
            <person name="Lai Z."/>
            <person name="Le Paslier M.C."/>
            <person name="Lippi Y."/>
            <person name="Lorenzon L."/>
            <person name="Mandel J.R."/>
            <person name="Marage G."/>
            <person name="Marchand G."/>
            <person name="Marquand E."/>
            <person name="Bret-Mestries E."/>
            <person name="Morien E."/>
            <person name="Nambeesan S."/>
            <person name="Nguyen T."/>
            <person name="Pegot-Espagnet P."/>
            <person name="Pouilly N."/>
            <person name="Raftis F."/>
            <person name="Sallet E."/>
            <person name="Schiex T."/>
            <person name="Thomas J."/>
            <person name="Vandecasteele C."/>
            <person name="Vares D."/>
            <person name="Vear F."/>
            <person name="Vautrin S."/>
            <person name="Crespi M."/>
            <person name="Mangin B."/>
            <person name="Burke J.M."/>
            <person name="Salse J."/>
            <person name="Munos S."/>
            <person name="Vincourt P."/>
            <person name="Rieseberg L.H."/>
            <person name="Langlade N.B."/>
        </authorList>
    </citation>
    <scope>NUCLEOTIDE SEQUENCE [LARGE SCALE GENOMIC DNA]</scope>
    <source>
        <strain evidence="2">cv. SF193</strain>
    </source>
</reference>
<keyword evidence="2" id="KW-1185">Reference proteome</keyword>
<accession>A0A251TQ53</accession>
<organism evidence="1 2">
    <name type="scientific">Helianthus annuus</name>
    <name type="common">Common sunflower</name>
    <dbReference type="NCBI Taxonomy" id="4232"/>
    <lineage>
        <taxon>Eukaryota</taxon>
        <taxon>Viridiplantae</taxon>
        <taxon>Streptophyta</taxon>
        <taxon>Embryophyta</taxon>
        <taxon>Tracheophyta</taxon>
        <taxon>Spermatophyta</taxon>
        <taxon>Magnoliopsida</taxon>
        <taxon>eudicotyledons</taxon>
        <taxon>Gunneridae</taxon>
        <taxon>Pentapetalae</taxon>
        <taxon>asterids</taxon>
        <taxon>campanulids</taxon>
        <taxon>Asterales</taxon>
        <taxon>Asteraceae</taxon>
        <taxon>Asteroideae</taxon>
        <taxon>Heliantheae alliance</taxon>
        <taxon>Heliantheae</taxon>
        <taxon>Helianthus</taxon>
    </lineage>
</organism>
<proteinExistence type="predicted"/>
<dbReference type="OMA" id="NTLCCAD"/>
<evidence type="ECO:0000313" key="1">
    <source>
        <dbReference type="EMBL" id="OTG13024.1"/>
    </source>
</evidence>
<gene>
    <name evidence="1" type="ORF">HannXRQ_Chr10g0316101</name>
</gene>
<dbReference type="Gene3D" id="2.60.120.330">
    <property type="entry name" value="B-lactam Antibiotic, Isopenicillin N Synthase, Chain"/>
    <property type="match status" value="1"/>
</dbReference>
<name>A0A251TQ53_HELAN</name>
<dbReference type="Proteomes" id="UP000215914">
    <property type="component" value="Chromosome 10"/>
</dbReference>
<dbReference type="InterPro" id="IPR027443">
    <property type="entry name" value="IPNS-like_sf"/>
</dbReference>
<sequence length="122" mass="13556">MATKCTIPIIDFLDLPNQMSNLIAASEEWGCFRLINCHNILPVTLMSDMKVVVRSLLDLPVEIKHRNLGVIVDGGYMAPSPKNPLYESLGLFNTLCCADVDKFCSQLDASPHQRHVCFTGFS</sequence>
<protein>
    <submittedName>
        <fullName evidence="1">Putative isopenicillin N synthase-like protein</fullName>
    </submittedName>
</protein>
<evidence type="ECO:0000313" key="2">
    <source>
        <dbReference type="Proteomes" id="UP000215914"/>
    </source>
</evidence>
<dbReference type="InParanoid" id="A0A251TQ53"/>